<keyword evidence="2" id="KW-1185">Reference proteome</keyword>
<name>A0ACA9RRZ1_9GLOM</name>
<protein>
    <submittedName>
        <fullName evidence="1">27508_t:CDS:1</fullName>
    </submittedName>
</protein>
<dbReference type="EMBL" id="CAJVQC010065817">
    <property type="protein sequence ID" value="CAG8805865.1"/>
    <property type="molecule type" value="Genomic_DNA"/>
</dbReference>
<evidence type="ECO:0000313" key="1">
    <source>
        <dbReference type="EMBL" id="CAG8805865.1"/>
    </source>
</evidence>
<evidence type="ECO:0000313" key="2">
    <source>
        <dbReference type="Proteomes" id="UP000789920"/>
    </source>
</evidence>
<feature type="non-terminal residue" evidence="1">
    <location>
        <position position="1"/>
    </location>
</feature>
<accession>A0ACA9RRZ1</accession>
<dbReference type="Proteomes" id="UP000789920">
    <property type="component" value="Unassembled WGS sequence"/>
</dbReference>
<comment type="caution">
    <text evidence="1">The sequence shown here is derived from an EMBL/GenBank/DDBJ whole genome shotgun (WGS) entry which is preliminary data.</text>
</comment>
<organism evidence="1 2">
    <name type="scientific">Racocetra persica</name>
    <dbReference type="NCBI Taxonomy" id="160502"/>
    <lineage>
        <taxon>Eukaryota</taxon>
        <taxon>Fungi</taxon>
        <taxon>Fungi incertae sedis</taxon>
        <taxon>Mucoromycota</taxon>
        <taxon>Glomeromycotina</taxon>
        <taxon>Glomeromycetes</taxon>
        <taxon>Diversisporales</taxon>
        <taxon>Gigasporaceae</taxon>
        <taxon>Racocetra</taxon>
    </lineage>
</organism>
<reference evidence="1" key="1">
    <citation type="submission" date="2021-06" db="EMBL/GenBank/DDBJ databases">
        <authorList>
            <person name="Kallberg Y."/>
            <person name="Tangrot J."/>
            <person name="Rosling A."/>
        </authorList>
    </citation>
    <scope>NUCLEOTIDE SEQUENCE</scope>
    <source>
        <strain evidence="1">MA461A</strain>
    </source>
</reference>
<gene>
    <name evidence="1" type="ORF">RPERSI_LOCUS22038</name>
</gene>
<proteinExistence type="predicted"/>
<sequence>DIANEYLQILNDPKNTFISNPNIRHHVKNNHSSQRISGIVTLMHKEKSSNN</sequence>